<dbReference type="CDD" id="cd11528">
    <property type="entry name" value="NTP-PPase_MazG_Nterm"/>
    <property type="match status" value="1"/>
</dbReference>
<evidence type="ECO:0000256" key="1">
    <source>
        <dbReference type="ARBA" id="ARBA00052141"/>
    </source>
</evidence>
<gene>
    <name evidence="7" type="ORF">MAIT1_02530</name>
</gene>
<keyword evidence="8" id="KW-1185">Reference proteome</keyword>
<dbReference type="FunFam" id="1.10.287.1080:FF:000001">
    <property type="entry name" value="Nucleoside triphosphate pyrophosphohydrolase"/>
    <property type="match status" value="1"/>
</dbReference>
<dbReference type="GO" id="GO:0046081">
    <property type="term" value="P:dUTP catabolic process"/>
    <property type="evidence" value="ECO:0007669"/>
    <property type="project" value="TreeGrafter"/>
</dbReference>
<dbReference type="SUPFAM" id="SSF101386">
    <property type="entry name" value="all-alpha NTP pyrophosphatases"/>
    <property type="match status" value="2"/>
</dbReference>
<dbReference type="InterPro" id="IPR004518">
    <property type="entry name" value="MazG-like_dom"/>
</dbReference>
<dbReference type="GO" id="GO:0046052">
    <property type="term" value="P:UTP catabolic process"/>
    <property type="evidence" value="ECO:0007669"/>
    <property type="project" value="TreeGrafter"/>
</dbReference>
<comment type="catalytic activity">
    <reaction evidence="1">
        <text>ATP + H2O = AMP + diphosphate + H(+)</text>
        <dbReference type="Rhea" id="RHEA:14245"/>
        <dbReference type="ChEBI" id="CHEBI:15377"/>
        <dbReference type="ChEBI" id="CHEBI:15378"/>
        <dbReference type="ChEBI" id="CHEBI:30616"/>
        <dbReference type="ChEBI" id="CHEBI:33019"/>
        <dbReference type="ChEBI" id="CHEBI:456215"/>
        <dbReference type="EC" id="3.6.1.8"/>
    </reaction>
</comment>
<dbReference type="FunFam" id="1.10.287.1080:FF:000003">
    <property type="entry name" value="Nucleoside triphosphate pyrophosphohydrolase"/>
    <property type="match status" value="1"/>
</dbReference>
<evidence type="ECO:0000259" key="6">
    <source>
        <dbReference type="Pfam" id="PF03819"/>
    </source>
</evidence>
<proteinExistence type="inferred from homology"/>
<dbReference type="InterPro" id="IPR048015">
    <property type="entry name" value="NTP-PPase_MazG-like_N"/>
</dbReference>
<name>A0A1Y2K2Z6_9PROT</name>
<accession>A0A1Y2K2Z6</accession>
<dbReference type="Proteomes" id="UP000194003">
    <property type="component" value="Unassembled WGS sequence"/>
</dbReference>
<dbReference type="PANTHER" id="PTHR30522:SF0">
    <property type="entry name" value="NUCLEOSIDE TRIPHOSPHATE PYROPHOSPHOHYDROLASE"/>
    <property type="match status" value="1"/>
</dbReference>
<comment type="similarity">
    <text evidence="2">Belongs to the nucleoside triphosphate pyrophosphohydrolase family.</text>
</comment>
<comment type="caution">
    <text evidence="7">The sequence shown here is derived from an EMBL/GenBank/DDBJ whole genome shotgun (WGS) entry which is preliminary data.</text>
</comment>
<dbReference type="CDD" id="cd11529">
    <property type="entry name" value="NTP-PPase_MazG_Cterm"/>
    <property type="match status" value="1"/>
</dbReference>
<sequence>MEDSAAPGEGENSSRALKKVSDSPAGRAFAQLEELMRRLRAPDGCPWDQEQTYDSLLRYTIEEVYEVVHAVETGDVPELKKELGDLLFHVVFYSRIAEDNRQFTLADVVDGVVTKMERRHPHVFADEKLDAAQDVTNNWESLKARERAASGQTEPPPSVFDGLSNKLPALLWAYKLQQKMAKVGFDWPDPEGVIHKVREELGELVEARAEGDQHHVKEEVGDLLFSLVNLARHLDIDPETALRHSAHKVQNRFLHVEARLRETGENAHTAGLDRLEALWGEAKSQEPPRD</sequence>
<dbReference type="OrthoDB" id="9808939at2"/>
<feature type="domain" description="NTP pyrophosphohydrolase MazG-like" evidence="6">
    <location>
        <begin position="51"/>
        <end position="124"/>
    </location>
</feature>
<evidence type="ECO:0000256" key="4">
    <source>
        <dbReference type="ARBA" id="ARBA00074799"/>
    </source>
</evidence>
<evidence type="ECO:0000313" key="7">
    <source>
        <dbReference type="EMBL" id="OSM02391.1"/>
    </source>
</evidence>
<feature type="domain" description="NTP pyrophosphohydrolase MazG-like" evidence="6">
    <location>
        <begin position="191"/>
        <end position="256"/>
    </location>
</feature>
<dbReference type="EC" id="3.6.1.8" evidence="3"/>
<dbReference type="GO" id="GO:0046076">
    <property type="term" value="P:dTTP catabolic process"/>
    <property type="evidence" value="ECO:0007669"/>
    <property type="project" value="TreeGrafter"/>
</dbReference>
<dbReference type="NCBIfam" id="NF007113">
    <property type="entry name" value="PRK09562.1"/>
    <property type="match status" value="1"/>
</dbReference>
<dbReference type="GO" id="GO:0006950">
    <property type="term" value="P:response to stress"/>
    <property type="evidence" value="ECO:0007669"/>
    <property type="project" value="UniProtKB-ARBA"/>
</dbReference>
<reference evidence="7 8" key="1">
    <citation type="journal article" date="2016" name="BMC Genomics">
        <title>Combined genomic and structural analyses of a cultured magnetotactic bacterium reveals its niche adaptation to a dynamic environment.</title>
        <authorList>
            <person name="Araujo A.C."/>
            <person name="Morillo V."/>
            <person name="Cypriano J."/>
            <person name="Teixeira L.C."/>
            <person name="Leao P."/>
            <person name="Lyra S."/>
            <person name="Almeida L.G."/>
            <person name="Bazylinski D.A."/>
            <person name="Vasconcellos A.T."/>
            <person name="Abreu F."/>
            <person name="Lins U."/>
        </authorList>
    </citation>
    <scope>NUCLEOTIDE SEQUENCE [LARGE SCALE GENOMIC DNA]</scope>
    <source>
        <strain evidence="7 8">IT-1</strain>
    </source>
</reference>
<dbReference type="Gene3D" id="1.10.287.1080">
    <property type="entry name" value="MazG-like"/>
    <property type="match status" value="2"/>
</dbReference>
<dbReference type="GO" id="GO:0006203">
    <property type="term" value="P:dGTP catabolic process"/>
    <property type="evidence" value="ECO:0007669"/>
    <property type="project" value="TreeGrafter"/>
</dbReference>
<dbReference type="GO" id="GO:0046047">
    <property type="term" value="P:TTP catabolic process"/>
    <property type="evidence" value="ECO:0007669"/>
    <property type="project" value="TreeGrafter"/>
</dbReference>
<evidence type="ECO:0000313" key="8">
    <source>
        <dbReference type="Proteomes" id="UP000194003"/>
    </source>
</evidence>
<evidence type="ECO:0000256" key="2">
    <source>
        <dbReference type="ARBA" id="ARBA00061115"/>
    </source>
</evidence>
<feature type="region of interest" description="Disordered" evidence="5">
    <location>
        <begin position="1"/>
        <end position="25"/>
    </location>
</feature>
<dbReference type="InterPro" id="IPR048011">
    <property type="entry name" value="NTP-PPase_MazG-like_C"/>
</dbReference>
<dbReference type="GO" id="GO:0046061">
    <property type="term" value="P:dATP catabolic process"/>
    <property type="evidence" value="ECO:0007669"/>
    <property type="project" value="TreeGrafter"/>
</dbReference>
<evidence type="ECO:0000256" key="5">
    <source>
        <dbReference type="SAM" id="MobiDB-lite"/>
    </source>
</evidence>
<dbReference type="NCBIfam" id="TIGR00444">
    <property type="entry name" value="mazG"/>
    <property type="match status" value="1"/>
</dbReference>
<dbReference type="PANTHER" id="PTHR30522">
    <property type="entry name" value="NUCLEOSIDE TRIPHOSPHATE PYROPHOSPHOHYDROLASE"/>
    <property type="match status" value="1"/>
</dbReference>
<organism evidence="7 8">
    <name type="scientific">Magnetofaba australis IT-1</name>
    <dbReference type="NCBI Taxonomy" id="1434232"/>
    <lineage>
        <taxon>Bacteria</taxon>
        <taxon>Pseudomonadati</taxon>
        <taxon>Pseudomonadota</taxon>
        <taxon>Magnetococcia</taxon>
        <taxon>Magnetococcales</taxon>
        <taxon>Magnetococcaceae</taxon>
        <taxon>Magnetofaba</taxon>
    </lineage>
</organism>
<dbReference type="EMBL" id="LVJN01000020">
    <property type="protein sequence ID" value="OSM02391.1"/>
    <property type="molecule type" value="Genomic_DNA"/>
</dbReference>
<dbReference type="Pfam" id="PF03819">
    <property type="entry name" value="MazG"/>
    <property type="match status" value="2"/>
</dbReference>
<dbReference type="GO" id="GO:0047693">
    <property type="term" value="F:ATP diphosphatase activity"/>
    <property type="evidence" value="ECO:0007669"/>
    <property type="project" value="UniProtKB-EC"/>
</dbReference>
<evidence type="ECO:0000256" key="3">
    <source>
        <dbReference type="ARBA" id="ARBA00066372"/>
    </source>
</evidence>
<dbReference type="AlphaFoldDB" id="A0A1Y2K2Z6"/>
<dbReference type="STRING" id="1434232.MAIT1_02530"/>
<protein>
    <recommendedName>
        <fullName evidence="4">Nucleoside triphosphate pyrophosphohydrolase</fullName>
        <ecNumber evidence="3">3.6.1.8</ecNumber>
    </recommendedName>
</protein>
<dbReference type="InterPro" id="IPR011551">
    <property type="entry name" value="NTP_PyrPHydrolase_MazG"/>
</dbReference>
<dbReference type="RefSeq" id="WP_085444870.1">
    <property type="nucleotide sequence ID" value="NZ_LVJN01000020.1"/>
</dbReference>